<dbReference type="EMBL" id="CAJOBH010068927">
    <property type="protein sequence ID" value="CAF4462294.1"/>
    <property type="molecule type" value="Genomic_DNA"/>
</dbReference>
<dbReference type="Proteomes" id="UP000681720">
    <property type="component" value="Unassembled WGS sequence"/>
</dbReference>
<evidence type="ECO:0000313" key="1">
    <source>
        <dbReference type="EMBL" id="CAF1045922.1"/>
    </source>
</evidence>
<evidence type="ECO:0000313" key="3">
    <source>
        <dbReference type="EMBL" id="CAF3872253.1"/>
    </source>
</evidence>
<evidence type="ECO:0000313" key="6">
    <source>
        <dbReference type="EMBL" id="CAF4462294.1"/>
    </source>
</evidence>
<dbReference type="EMBL" id="CAJOBJ010001301">
    <property type="protein sequence ID" value="CAF3872253.1"/>
    <property type="molecule type" value="Genomic_DNA"/>
</dbReference>
<dbReference type="Proteomes" id="UP000676336">
    <property type="component" value="Unassembled WGS sequence"/>
</dbReference>
<name>A0A814K8D1_9BILA</name>
<dbReference type="EMBL" id="CAJNOV010001023">
    <property type="protein sequence ID" value="CAF1045922.1"/>
    <property type="molecule type" value="Genomic_DNA"/>
</dbReference>
<accession>A0A814K8D1</accession>
<dbReference type="EMBL" id="CAJOBI010002866">
    <property type="protein sequence ID" value="CAF3947506.1"/>
    <property type="molecule type" value="Genomic_DNA"/>
</dbReference>
<organism evidence="1 7">
    <name type="scientific">Rotaria magnacalcarata</name>
    <dbReference type="NCBI Taxonomy" id="392030"/>
    <lineage>
        <taxon>Eukaryota</taxon>
        <taxon>Metazoa</taxon>
        <taxon>Spiralia</taxon>
        <taxon>Gnathifera</taxon>
        <taxon>Rotifera</taxon>
        <taxon>Eurotatoria</taxon>
        <taxon>Bdelloidea</taxon>
        <taxon>Philodinida</taxon>
        <taxon>Philodinidae</taxon>
        <taxon>Rotaria</taxon>
    </lineage>
</organism>
<evidence type="ECO:0000313" key="7">
    <source>
        <dbReference type="Proteomes" id="UP000663855"/>
    </source>
</evidence>
<dbReference type="Proteomes" id="UP000663855">
    <property type="component" value="Unassembled WGS sequence"/>
</dbReference>
<gene>
    <name evidence="6" type="ORF">BYL167_LOCUS34263</name>
    <name evidence="1" type="ORF">CJN711_LOCUS4505</name>
    <name evidence="3" type="ORF">GIL414_LOCUS5091</name>
    <name evidence="4" type="ORF">SMN809_LOCUS9065</name>
    <name evidence="5" type="ORF">UXM345_LOCUS27480</name>
    <name evidence="2" type="ORF">XDN619_LOCUS14869</name>
</gene>
<dbReference type="EMBL" id="CAJNRG010005977">
    <property type="protein sequence ID" value="CAF2081593.1"/>
    <property type="molecule type" value="Genomic_DNA"/>
</dbReference>
<proteinExistence type="predicted"/>
<dbReference type="AlphaFoldDB" id="A0A814K8D1"/>
<sequence length="113" mass="13662">MAMVNSMCVSYGRGKALIRQRQKFFKNKIVNYKIQVEQYEKQAPLSIDLKELERMINNFIKQDQYRLTIKLEQQRHMLKFDAQDHRLVETFYQLNARKIEISSTKTIWKATHH</sequence>
<reference evidence="1" key="1">
    <citation type="submission" date="2021-02" db="EMBL/GenBank/DDBJ databases">
        <authorList>
            <person name="Nowell W R."/>
        </authorList>
    </citation>
    <scope>NUCLEOTIDE SEQUENCE</scope>
</reference>
<dbReference type="Proteomes" id="UP000663842">
    <property type="component" value="Unassembled WGS sequence"/>
</dbReference>
<dbReference type="EMBL" id="CAJOBF010005946">
    <property type="protein sequence ID" value="CAF4191873.1"/>
    <property type="molecule type" value="Genomic_DNA"/>
</dbReference>
<dbReference type="Proteomes" id="UP000681967">
    <property type="component" value="Unassembled WGS sequence"/>
</dbReference>
<evidence type="ECO:0000313" key="2">
    <source>
        <dbReference type="EMBL" id="CAF2081593.1"/>
    </source>
</evidence>
<dbReference type="Proteomes" id="UP000663887">
    <property type="component" value="Unassembled WGS sequence"/>
</dbReference>
<evidence type="ECO:0000313" key="5">
    <source>
        <dbReference type="EMBL" id="CAF4191873.1"/>
    </source>
</evidence>
<evidence type="ECO:0000313" key="4">
    <source>
        <dbReference type="EMBL" id="CAF3947506.1"/>
    </source>
</evidence>
<comment type="caution">
    <text evidence="1">The sequence shown here is derived from an EMBL/GenBank/DDBJ whole genome shotgun (WGS) entry which is preliminary data.</text>
</comment>
<protein>
    <submittedName>
        <fullName evidence="1">Uncharacterized protein</fullName>
    </submittedName>
</protein>